<proteinExistence type="predicted"/>
<sequence length="239" mass="26112">MNPAALEFRHSYIAPPQSHNAGLTISQKQAAYADLLRHERVMPAHKTLPGRPAPLHPAVVLDRSLPTNIPDHPTAIQVNGLRQSATVLAHWSGYVTGVNTFNDGVLCGNWEEARATPAPEPRGSAIPSAHARNWGTTTQQSSKWLGDFQPAPGPTPAAHAMYETTQQAAARDVTDPKPPPDLFARRGFDLEAYRREWTVGNEASRARMACTENREQFKPPVASTTGYPKNRAGHAGLWH</sequence>
<protein>
    <submittedName>
        <fullName evidence="2">Uncharacterized protein</fullName>
    </submittedName>
</protein>
<comment type="caution">
    <text evidence="2">The sequence shown here is derived from an EMBL/GenBank/DDBJ whole genome shotgun (WGS) entry which is preliminary data.</text>
</comment>
<evidence type="ECO:0000256" key="1">
    <source>
        <dbReference type="SAM" id="MobiDB-lite"/>
    </source>
</evidence>
<dbReference type="Proteomes" id="UP000751190">
    <property type="component" value="Unassembled WGS sequence"/>
</dbReference>
<evidence type="ECO:0000313" key="3">
    <source>
        <dbReference type="Proteomes" id="UP000751190"/>
    </source>
</evidence>
<keyword evidence="3" id="KW-1185">Reference proteome</keyword>
<gene>
    <name evidence="2" type="ORF">KFE25_001329</name>
</gene>
<organism evidence="2 3">
    <name type="scientific">Diacronema lutheri</name>
    <name type="common">Unicellular marine alga</name>
    <name type="synonym">Monochrysis lutheri</name>
    <dbReference type="NCBI Taxonomy" id="2081491"/>
    <lineage>
        <taxon>Eukaryota</taxon>
        <taxon>Haptista</taxon>
        <taxon>Haptophyta</taxon>
        <taxon>Pavlovophyceae</taxon>
        <taxon>Pavlovales</taxon>
        <taxon>Pavlovaceae</taxon>
        <taxon>Diacronema</taxon>
    </lineage>
</organism>
<accession>A0A8J5X5T5</accession>
<dbReference type="OrthoDB" id="10655549at2759"/>
<reference evidence="2" key="1">
    <citation type="submission" date="2021-05" db="EMBL/GenBank/DDBJ databases">
        <title>The genome of the haptophyte Pavlova lutheri (Diacronema luteri, Pavlovales) - a model for lipid biosynthesis in eukaryotic algae.</title>
        <authorList>
            <person name="Hulatt C.J."/>
            <person name="Posewitz M.C."/>
        </authorList>
    </citation>
    <scope>NUCLEOTIDE SEQUENCE</scope>
    <source>
        <strain evidence="2">NIVA-4/92</strain>
    </source>
</reference>
<feature type="region of interest" description="Disordered" evidence="1">
    <location>
        <begin position="219"/>
        <end position="239"/>
    </location>
</feature>
<evidence type="ECO:0000313" key="2">
    <source>
        <dbReference type="EMBL" id="KAG8461711.1"/>
    </source>
</evidence>
<name>A0A8J5X5T5_DIALT</name>
<dbReference type="EMBL" id="JAGTXO010000024">
    <property type="protein sequence ID" value="KAG8461711.1"/>
    <property type="molecule type" value="Genomic_DNA"/>
</dbReference>
<dbReference type="AlphaFoldDB" id="A0A8J5X5T5"/>